<dbReference type="Proteomes" id="UP000276133">
    <property type="component" value="Unassembled WGS sequence"/>
</dbReference>
<protein>
    <submittedName>
        <fullName evidence="1">Uncharacterized protein</fullName>
    </submittedName>
</protein>
<organism evidence="1 2">
    <name type="scientific">Brachionus plicatilis</name>
    <name type="common">Marine rotifer</name>
    <name type="synonym">Brachionus muelleri</name>
    <dbReference type="NCBI Taxonomy" id="10195"/>
    <lineage>
        <taxon>Eukaryota</taxon>
        <taxon>Metazoa</taxon>
        <taxon>Spiralia</taxon>
        <taxon>Gnathifera</taxon>
        <taxon>Rotifera</taxon>
        <taxon>Eurotatoria</taxon>
        <taxon>Monogononta</taxon>
        <taxon>Pseudotrocha</taxon>
        <taxon>Ploima</taxon>
        <taxon>Brachionidae</taxon>
        <taxon>Brachionus</taxon>
    </lineage>
</organism>
<evidence type="ECO:0000313" key="1">
    <source>
        <dbReference type="EMBL" id="RNA24572.1"/>
    </source>
</evidence>
<proteinExistence type="predicted"/>
<name>A0A3M7RLY3_BRAPC</name>
<reference evidence="1 2" key="1">
    <citation type="journal article" date="2018" name="Sci. Rep.">
        <title>Genomic signatures of local adaptation to the degree of environmental predictability in rotifers.</title>
        <authorList>
            <person name="Franch-Gras L."/>
            <person name="Hahn C."/>
            <person name="Garcia-Roger E.M."/>
            <person name="Carmona M.J."/>
            <person name="Serra M."/>
            <person name="Gomez A."/>
        </authorList>
    </citation>
    <scope>NUCLEOTIDE SEQUENCE [LARGE SCALE GENOMIC DNA]</scope>
    <source>
        <strain evidence="1">HYR1</strain>
    </source>
</reference>
<dbReference type="EMBL" id="REGN01003096">
    <property type="protein sequence ID" value="RNA24572.1"/>
    <property type="molecule type" value="Genomic_DNA"/>
</dbReference>
<gene>
    <name evidence="1" type="ORF">BpHYR1_010715</name>
</gene>
<comment type="caution">
    <text evidence="1">The sequence shown here is derived from an EMBL/GenBank/DDBJ whole genome shotgun (WGS) entry which is preliminary data.</text>
</comment>
<sequence length="97" mass="11309">MVHDIMVNGVPNLDDAAVKLREELDQFEDLFGEIQWVRTEDFIGPTTRLESRTQTSGSKLIRGPPKHIMCYKTPRVARQLAEVDRIHDELETQRQQY</sequence>
<dbReference type="AlphaFoldDB" id="A0A3M7RLY3"/>
<evidence type="ECO:0000313" key="2">
    <source>
        <dbReference type="Proteomes" id="UP000276133"/>
    </source>
</evidence>
<keyword evidence="2" id="KW-1185">Reference proteome</keyword>
<accession>A0A3M7RLY3</accession>